<dbReference type="SUPFAM" id="SSF53850">
    <property type="entry name" value="Periplasmic binding protein-like II"/>
    <property type="match status" value="1"/>
</dbReference>
<dbReference type="PANTHER" id="PTHR30290:SF38">
    <property type="entry name" value="D,D-DIPEPTIDE-BINDING PERIPLASMIC PROTEIN DDPA-RELATED"/>
    <property type="match status" value="1"/>
</dbReference>
<protein>
    <submittedName>
        <fullName evidence="6">ABC transporter substrate-binding protein</fullName>
    </submittedName>
</protein>
<comment type="subcellular location">
    <subcellularLocation>
        <location evidence="1">Periplasm</location>
    </subcellularLocation>
</comment>
<name>A0A9E7ZWW2_9HYPH</name>
<dbReference type="InterPro" id="IPR039424">
    <property type="entry name" value="SBP_5"/>
</dbReference>
<feature type="domain" description="Solute-binding protein family 5" evidence="5">
    <location>
        <begin position="75"/>
        <end position="434"/>
    </location>
</feature>
<accession>A0A9E7ZWW2</accession>
<gene>
    <name evidence="6" type="ORF">NWE54_07965</name>
</gene>
<dbReference type="GO" id="GO:1904680">
    <property type="term" value="F:peptide transmembrane transporter activity"/>
    <property type="evidence" value="ECO:0007669"/>
    <property type="project" value="TreeGrafter"/>
</dbReference>
<feature type="chain" id="PRO_5039197040" evidence="4">
    <location>
        <begin position="29"/>
        <end position="525"/>
    </location>
</feature>
<evidence type="ECO:0000313" key="6">
    <source>
        <dbReference type="EMBL" id="UZF88716.1"/>
    </source>
</evidence>
<dbReference type="PANTHER" id="PTHR30290">
    <property type="entry name" value="PERIPLASMIC BINDING COMPONENT OF ABC TRANSPORTER"/>
    <property type="match status" value="1"/>
</dbReference>
<dbReference type="EMBL" id="CP102774">
    <property type="protein sequence ID" value="UZF88716.1"/>
    <property type="molecule type" value="Genomic_DNA"/>
</dbReference>
<dbReference type="AlphaFoldDB" id="A0A9E7ZWW2"/>
<comment type="similarity">
    <text evidence="2">Belongs to the bacterial solute-binding protein 5 family.</text>
</comment>
<organism evidence="6">
    <name type="scientific">Bosea sp. NBC_00436</name>
    <dbReference type="NCBI Taxonomy" id="2969620"/>
    <lineage>
        <taxon>Bacteria</taxon>
        <taxon>Pseudomonadati</taxon>
        <taxon>Pseudomonadota</taxon>
        <taxon>Alphaproteobacteria</taxon>
        <taxon>Hyphomicrobiales</taxon>
        <taxon>Boseaceae</taxon>
        <taxon>Bosea</taxon>
    </lineage>
</organism>
<evidence type="ECO:0000256" key="3">
    <source>
        <dbReference type="ARBA" id="ARBA00022729"/>
    </source>
</evidence>
<proteinExistence type="inferred from homology"/>
<dbReference type="Gene3D" id="3.10.105.10">
    <property type="entry name" value="Dipeptide-binding Protein, Domain 3"/>
    <property type="match status" value="1"/>
</dbReference>
<dbReference type="GO" id="GO:0015833">
    <property type="term" value="P:peptide transport"/>
    <property type="evidence" value="ECO:0007669"/>
    <property type="project" value="TreeGrafter"/>
</dbReference>
<dbReference type="CDD" id="cd08517">
    <property type="entry name" value="PBP2_NikA_DppA_OppA_like_13"/>
    <property type="match status" value="1"/>
</dbReference>
<evidence type="ECO:0000256" key="2">
    <source>
        <dbReference type="ARBA" id="ARBA00005695"/>
    </source>
</evidence>
<dbReference type="PIRSF" id="PIRSF002741">
    <property type="entry name" value="MppA"/>
    <property type="match status" value="1"/>
</dbReference>
<sequence>MRHRNLGAFALSSCLTAAALALPLPASAQPQPGGTLTYAVKNDSGTLAAINNTSSTQTSTKIFEGLLSYDYNLNPRPLLATAWSVSPDGLVYSFTLRDGVTWSDGKPFTATDVAFSIQRLKEAHPRGRSTFANIVEIRTPDPHKVEIALSKPAPYLITALGGSESPMIPKHVFEGTDPAAPPTDAQMVGTGPFMLGERVRGSYAVFNRNPNYWDKPKPYVERLVVRFIPDGAARTAALEAGDVDLVNQPGSLSDVNRLKDNPNLAVTVRNYAYIGPQHLLMLNLDNQHLKDLRVREAIAHAIDPKALVNAVYQGQAQVSPAAISVALPTYNDPSIKPRSFDVKRANQMLDEAGYKAGANGIRFSLRLMTNSDLDPRVNDFLKQSLRRIGIDGVIVTSDFAVYIKTVYTDRAFDLAYESLSNTFDPTLGVQRGYWSKNFKIGLPFSNSSHYANSEADSLLEAAAVEPDAAKRKDEFNRFQKIIDRDLPAINLVSPLGTLLAKKKLKDYAPGAEGIFNSFADVYFEK</sequence>
<dbReference type="GO" id="GO:0043190">
    <property type="term" value="C:ATP-binding cassette (ABC) transporter complex"/>
    <property type="evidence" value="ECO:0007669"/>
    <property type="project" value="InterPro"/>
</dbReference>
<evidence type="ECO:0000259" key="5">
    <source>
        <dbReference type="Pfam" id="PF00496"/>
    </source>
</evidence>
<dbReference type="Gene3D" id="3.40.190.10">
    <property type="entry name" value="Periplasmic binding protein-like II"/>
    <property type="match status" value="1"/>
</dbReference>
<evidence type="ECO:0000256" key="1">
    <source>
        <dbReference type="ARBA" id="ARBA00004418"/>
    </source>
</evidence>
<evidence type="ECO:0000256" key="4">
    <source>
        <dbReference type="SAM" id="SignalP"/>
    </source>
</evidence>
<dbReference type="GO" id="GO:0030288">
    <property type="term" value="C:outer membrane-bounded periplasmic space"/>
    <property type="evidence" value="ECO:0007669"/>
    <property type="project" value="UniProtKB-ARBA"/>
</dbReference>
<dbReference type="InterPro" id="IPR030678">
    <property type="entry name" value="Peptide/Ni-bd"/>
</dbReference>
<dbReference type="InterPro" id="IPR000914">
    <property type="entry name" value="SBP_5_dom"/>
</dbReference>
<keyword evidence="3 4" id="KW-0732">Signal</keyword>
<dbReference type="Pfam" id="PF00496">
    <property type="entry name" value="SBP_bac_5"/>
    <property type="match status" value="1"/>
</dbReference>
<reference evidence="6" key="1">
    <citation type="submission" date="2022-08" db="EMBL/GenBank/DDBJ databases">
        <title>Complete Genome Sequences of 2 Bosea sp. soil isolates.</title>
        <authorList>
            <person name="Alvarez Arevalo M."/>
            <person name="Sterndorff E.B."/>
            <person name="Faurdal D."/>
            <person name="Joergensen T.S."/>
            <person name="Weber T."/>
        </authorList>
    </citation>
    <scope>NUCLEOTIDE SEQUENCE</scope>
    <source>
        <strain evidence="6">NBC_00436</strain>
    </source>
</reference>
<feature type="signal peptide" evidence="4">
    <location>
        <begin position="1"/>
        <end position="28"/>
    </location>
</feature>